<dbReference type="EMBL" id="MN740847">
    <property type="protein sequence ID" value="QHU14877.1"/>
    <property type="molecule type" value="Genomic_DNA"/>
</dbReference>
<accession>A0A6C0KDQ9</accession>
<dbReference type="AlphaFoldDB" id="A0A6C0KDQ9"/>
<dbReference type="SUPFAM" id="SSF57850">
    <property type="entry name" value="RING/U-box"/>
    <property type="match status" value="1"/>
</dbReference>
<proteinExistence type="predicted"/>
<reference evidence="5" key="1">
    <citation type="journal article" date="2020" name="Nature">
        <title>Giant virus diversity and host interactions through global metagenomics.</title>
        <authorList>
            <person name="Schulz F."/>
            <person name="Roux S."/>
            <person name="Paez-Espino D."/>
            <person name="Jungbluth S."/>
            <person name="Walsh D.A."/>
            <person name="Denef V.J."/>
            <person name="McMahon K.D."/>
            <person name="Konstantinidis K.T."/>
            <person name="Eloe-Fadrosh E.A."/>
            <person name="Kyrpides N.C."/>
            <person name="Woyke T."/>
        </authorList>
    </citation>
    <scope>NUCLEOTIDE SEQUENCE</scope>
    <source>
        <strain evidence="5">GVMAG-S-1102244-55</strain>
    </source>
</reference>
<dbReference type="PROSITE" id="PS50089">
    <property type="entry name" value="ZF_RING_2"/>
    <property type="match status" value="1"/>
</dbReference>
<dbReference type="Gene3D" id="3.30.40.10">
    <property type="entry name" value="Zinc/RING finger domain, C3HC4 (zinc finger)"/>
    <property type="match status" value="1"/>
</dbReference>
<sequence>MSCFSCFGKTNKVYPIVIENDGIDFKNQECMICLENTVKNSVLLPCGHCYHYDCIFKWFDKELSCPTCKQEFRWKRKIYSNNANLTR</sequence>
<dbReference type="SMART" id="SM00184">
    <property type="entry name" value="RING"/>
    <property type="match status" value="1"/>
</dbReference>
<name>A0A6C0KDQ9_9ZZZZ</name>
<dbReference type="InterPro" id="IPR013083">
    <property type="entry name" value="Znf_RING/FYVE/PHD"/>
</dbReference>
<evidence type="ECO:0000256" key="2">
    <source>
        <dbReference type="ARBA" id="ARBA00022771"/>
    </source>
</evidence>
<keyword evidence="3" id="KW-0862">Zinc</keyword>
<evidence type="ECO:0000259" key="4">
    <source>
        <dbReference type="PROSITE" id="PS50089"/>
    </source>
</evidence>
<evidence type="ECO:0000313" key="5">
    <source>
        <dbReference type="EMBL" id="QHU14877.1"/>
    </source>
</evidence>
<dbReference type="PANTHER" id="PTHR15710">
    <property type="entry name" value="E3 UBIQUITIN-PROTEIN LIGASE PRAJA"/>
    <property type="match status" value="1"/>
</dbReference>
<dbReference type="Pfam" id="PF13639">
    <property type="entry name" value="zf-RING_2"/>
    <property type="match status" value="1"/>
</dbReference>
<dbReference type="GO" id="GO:0008270">
    <property type="term" value="F:zinc ion binding"/>
    <property type="evidence" value="ECO:0007669"/>
    <property type="project" value="UniProtKB-KW"/>
</dbReference>
<feature type="domain" description="RING-type" evidence="4">
    <location>
        <begin position="30"/>
        <end position="69"/>
    </location>
</feature>
<evidence type="ECO:0000256" key="3">
    <source>
        <dbReference type="ARBA" id="ARBA00022833"/>
    </source>
</evidence>
<evidence type="ECO:0000256" key="1">
    <source>
        <dbReference type="ARBA" id="ARBA00022723"/>
    </source>
</evidence>
<organism evidence="5">
    <name type="scientific">viral metagenome</name>
    <dbReference type="NCBI Taxonomy" id="1070528"/>
    <lineage>
        <taxon>unclassified sequences</taxon>
        <taxon>metagenomes</taxon>
        <taxon>organismal metagenomes</taxon>
    </lineage>
</organism>
<keyword evidence="1" id="KW-0479">Metal-binding</keyword>
<keyword evidence="2" id="KW-0863">Zinc-finger</keyword>
<protein>
    <recommendedName>
        <fullName evidence="4">RING-type domain-containing protein</fullName>
    </recommendedName>
</protein>
<dbReference type="InterPro" id="IPR001841">
    <property type="entry name" value="Znf_RING"/>
</dbReference>